<feature type="region of interest" description="Disordered" evidence="6">
    <location>
        <begin position="636"/>
        <end position="672"/>
    </location>
</feature>
<dbReference type="Gene3D" id="4.10.60.10">
    <property type="entry name" value="Zinc finger, CCHC-type"/>
    <property type="match status" value="1"/>
</dbReference>
<evidence type="ECO:0000256" key="2">
    <source>
        <dbReference type="ARBA" id="ARBA00022723"/>
    </source>
</evidence>
<dbReference type="CDD" id="cd09272">
    <property type="entry name" value="RNase_HI_RT_Ty1"/>
    <property type="match status" value="1"/>
</dbReference>
<dbReference type="InterPro" id="IPR043502">
    <property type="entry name" value="DNA/RNA_pol_sf"/>
</dbReference>
<dbReference type="GO" id="GO:0015074">
    <property type="term" value="P:DNA integration"/>
    <property type="evidence" value="ECO:0007669"/>
    <property type="project" value="InterPro"/>
</dbReference>
<dbReference type="Gene3D" id="3.30.420.10">
    <property type="entry name" value="Ribonuclease H-like superfamily/Ribonuclease H"/>
    <property type="match status" value="1"/>
</dbReference>
<dbReference type="InterPro" id="IPR054722">
    <property type="entry name" value="PolX-like_BBD"/>
</dbReference>
<dbReference type="Pfam" id="PF13976">
    <property type="entry name" value="gag_pre-integrs"/>
    <property type="match status" value="1"/>
</dbReference>
<dbReference type="SUPFAM" id="SSF56672">
    <property type="entry name" value="DNA/RNA polymerases"/>
    <property type="match status" value="1"/>
</dbReference>
<dbReference type="PANTHER" id="PTHR42648:SF28">
    <property type="entry name" value="TRANSPOSON-ENCODED PROTEIN WITH RIBONUCLEASE H-LIKE AND RETROVIRUS ZINC FINGER-LIKE DOMAINS"/>
    <property type="match status" value="1"/>
</dbReference>
<dbReference type="Proteomes" id="UP000288805">
    <property type="component" value="Unassembled WGS sequence"/>
</dbReference>
<dbReference type="Pfam" id="PF07727">
    <property type="entry name" value="RVT_2"/>
    <property type="match status" value="1"/>
</dbReference>
<dbReference type="InterPro" id="IPR036875">
    <property type="entry name" value="Znf_CCHC_sf"/>
</dbReference>
<dbReference type="GO" id="GO:0008270">
    <property type="term" value="F:zinc ion binding"/>
    <property type="evidence" value="ECO:0007669"/>
    <property type="project" value="UniProtKB-KW"/>
</dbReference>
<dbReference type="Pfam" id="PF25597">
    <property type="entry name" value="SH3_retrovirus"/>
    <property type="match status" value="1"/>
</dbReference>
<dbReference type="EMBL" id="QGNW01000022">
    <property type="protein sequence ID" value="RVX14147.1"/>
    <property type="molecule type" value="Genomic_DNA"/>
</dbReference>
<evidence type="ECO:0000256" key="3">
    <source>
        <dbReference type="ARBA" id="ARBA00022750"/>
    </source>
</evidence>
<evidence type="ECO:0000259" key="8">
    <source>
        <dbReference type="PROSITE" id="PS50994"/>
    </source>
</evidence>
<dbReference type="InterPro" id="IPR036397">
    <property type="entry name" value="RNaseH_sf"/>
</dbReference>
<evidence type="ECO:0000259" key="7">
    <source>
        <dbReference type="PROSITE" id="PS50158"/>
    </source>
</evidence>
<feature type="compositionally biased region" description="Basic and acidic residues" evidence="6">
    <location>
        <begin position="181"/>
        <end position="191"/>
    </location>
</feature>
<feature type="region of interest" description="Disordered" evidence="6">
    <location>
        <begin position="164"/>
        <end position="264"/>
    </location>
</feature>
<keyword evidence="1" id="KW-0645">Protease</keyword>
<keyword evidence="5" id="KW-0862">Zinc</keyword>
<sequence>MSGISSTKLNMVKFNGSGNFGLWQRKVKDLLVQQGMVKALYGKQPEGMNNMDWKDLEAKATATIRLCLADDVMYHVMDKESPAAIWLKLESRYMSKSLTNKLYLKQKLYGLKMAESSDLSQHMNVFNQIISDLKRIDVKFEDEDKALMLLNSLPASSMYENLRKKANDESSQGEGLVAKSNQERGRNKFRSESSNNKSRSKSRKRKDIQCYKCGKKGHMKRDCPEKMKGGLVSENKESSSNSTNVVAEKDSESGDGDMLSISSSSDHLTDSWILDSSCSYHMTPNKDWFNTYRSVNSSFVLIGNDASCKVAGIGNIIIKMFDGVVRTLCNVRHVPDLRKNLISLGTLDCNGFSYKSTSGVMKVSKGAMIVMKGQKLVGNIYKLLGTTIVGGVATAESKSDSTVLWHMRLGHMGERGMMELHKRNLLKGIKTCKLDFCKYCVFGKQNKVQFKIATRKTKGVLDYVHTDVWGPITVASLGGSMYFVSFIDNYSRKVWVYFMRHKSETFVKFKLWKAEVEKPDREKDKMSQHGIKRHFTVRRTPQQNGVAERMNRTIAKRAQCLRLNAVLEKKFWTEAVNMACYLINRSPKAVLDGKVAEEVWTGNPKGVKGFKLWDPKANKVVISRDVVFDEKPMLQCTQKGEKQEPESCNRKSSSEDQQHHSIAIDKPRRTIKPPTRYGFEDLVSYALITSSRDPTTFQEAIHNQEKNRWMRVMVEEIQSLHKNQTWDLVELPEGKRAIGCKWVYKKKEAVSEKEKKKKGEKFKARLVAKGYSQRKGVDYDEIFSPVVRHTSIRTVLGLVAHFDMQLEQMDVKTAFLHGDLEELFYMQSPRQWYKRFDSYMIRIGYKRCEYDCCVYVKSLDDDSSFIFLLLYVDDMLIAAKSMVEVNKLKSLLSKEFDMKDLGATKKILGMEIHKDRASGRLWLSQYSYVKRVLERFNMDDAKSVSTPLANHFRLSTNQCPKTDDEVKDMSKFPYASAMGCLMYAMVYTRPNLVHVVSVVSKFLSNLGRMHWDAIKWIFRYLRGTTDYDIMFSKQQSDPSVRGYVDADYARDLDDRRSTTGYVFTLGLVKELGIQQGGVQLYCDSQSAIYLAKNQVHTSENAADMLTKPVTTEKFKHCLNLINVSSC</sequence>
<keyword evidence="4" id="KW-0378">Hydrolase</keyword>
<dbReference type="InterPro" id="IPR001878">
    <property type="entry name" value="Znf_CCHC"/>
</dbReference>
<reference evidence="9 10" key="1">
    <citation type="journal article" date="2018" name="PLoS Genet.">
        <title>Population sequencing reveals clonal diversity and ancestral inbreeding in the grapevine cultivar Chardonnay.</title>
        <authorList>
            <person name="Roach M.J."/>
            <person name="Johnson D.L."/>
            <person name="Bohlmann J."/>
            <person name="van Vuuren H.J."/>
            <person name="Jones S.J."/>
            <person name="Pretorius I.S."/>
            <person name="Schmidt S.A."/>
            <person name="Borneman A.R."/>
        </authorList>
    </citation>
    <scope>NUCLEOTIDE SEQUENCE [LARGE SCALE GENOMIC DNA]</scope>
    <source>
        <strain evidence="10">cv. Chardonnay</strain>
        <tissue evidence="9">Leaf</tissue>
    </source>
</reference>
<dbReference type="PROSITE" id="PS50158">
    <property type="entry name" value="ZF_CCHC"/>
    <property type="match status" value="1"/>
</dbReference>
<dbReference type="InterPro" id="IPR013103">
    <property type="entry name" value="RVT_2"/>
</dbReference>
<evidence type="ECO:0000313" key="10">
    <source>
        <dbReference type="Proteomes" id="UP000288805"/>
    </source>
</evidence>
<dbReference type="SUPFAM" id="SSF53098">
    <property type="entry name" value="Ribonuclease H-like"/>
    <property type="match status" value="1"/>
</dbReference>
<feature type="compositionally biased region" description="Basic and acidic residues" evidence="6">
    <location>
        <begin position="639"/>
        <end position="668"/>
    </location>
</feature>
<dbReference type="InterPro" id="IPR039537">
    <property type="entry name" value="Retrotran_Ty1/copia-like"/>
</dbReference>
<proteinExistence type="predicted"/>
<dbReference type="GO" id="GO:0006508">
    <property type="term" value="P:proteolysis"/>
    <property type="evidence" value="ECO:0007669"/>
    <property type="project" value="UniProtKB-KW"/>
</dbReference>
<dbReference type="Pfam" id="PF00098">
    <property type="entry name" value="zf-CCHC"/>
    <property type="match status" value="1"/>
</dbReference>
<dbReference type="SMART" id="SM00343">
    <property type="entry name" value="ZnF_C2HC"/>
    <property type="match status" value="1"/>
</dbReference>
<keyword evidence="2" id="KW-0479">Metal-binding</keyword>
<dbReference type="InterPro" id="IPR025724">
    <property type="entry name" value="GAG-pre-integrase_dom"/>
</dbReference>
<evidence type="ECO:0000256" key="1">
    <source>
        <dbReference type="ARBA" id="ARBA00022670"/>
    </source>
</evidence>
<dbReference type="PANTHER" id="PTHR42648">
    <property type="entry name" value="TRANSPOSASE, PUTATIVE-RELATED"/>
    <property type="match status" value="1"/>
</dbReference>
<protein>
    <submittedName>
        <fullName evidence="9">Retrovirus-related Pol polyprotein from transposon TNT 1-94</fullName>
    </submittedName>
</protein>
<keyword evidence="5" id="KW-0863">Zinc-finger</keyword>
<dbReference type="AlphaFoldDB" id="A0A438JYX4"/>
<dbReference type="GO" id="GO:0004190">
    <property type="term" value="F:aspartic-type endopeptidase activity"/>
    <property type="evidence" value="ECO:0007669"/>
    <property type="project" value="UniProtKB-KW"/>
</dbReference>
<dbReference type="SUPFAM" id="SSF57756">
    <property type="entry name" value="Retrovirus zinc finger-like domains"/>
    <property type="match status" value="1"/>
</dbReference>
<dbReference type="InterPro" id="IPR057670">
    <property type="entry name" value="SH3_retrovirus"/>
</dbReference>
<dbReference type="InterPro" id="IPR001584">
    <property type="entry name" value="Integrase_cat-core"/>
</dbReference>
<comment type="caution">
    <text evidence="9">The sequence shown here is derived from an EMBL/GenBank/DDBJ whole genome shotgun (WGS) entry which is preliminary data.</text>
</comment>
<dbReference type="GO" id="GO:0003676">
    <property type="term" value="F:nucleic acid binding"/>
    <property type="evidence" value="ECO:0007669"/>
    <property type="project" value="InterPro"/>
</dbReference>
<feature type="domain" description="CCHC-type" evidence="7">
    <location>
        <begin position="210"/>
        <end position="225"/>
    </location>
</feature>
<evidence type="ECO:0000256" key="6">
    <source>
        <dbReference type="SAM" id="MobiDB-lite"/>
    </source>
</evidence>
<dbReference type="Pfam" id="PF22936">
    <property type="entry name" value="Pol_BBD"/>
    <property type="match status" value="1"/>
</dbReference>
<dbReference type="InterPro" id="IPR012337">
    <property type="entry name" value="RNaseH-like_sf"/>
</dbReference>
<evidence type="ECO:0000256" key="4">
    <source>
        <dbReference type="ARBA" id="ARBA00022801"/>
    </source>
</evidence>
<accession>A0A438JYX4</accession>
<evidence type="ECO:0000313" key="9">
    <source>
        <dbReference type="EMBL" id="RVX14147.1"/>
    </source>
</evidence>
<dbReference type="Pfam" id="PF14223">
    <property type="entry name" value="Retrotran_gag_2"/>
    <property type="match status" value="1"/>
</dbReference>
<name>A0A438JYX4_VITVI</name>
<dbReference type="PROSITE" id="PS50994">
    <property type="entry name" value="INTEGRASE"/>
    <property type="match status" value="1"/>
</dbReference>
<keyword evidence="3" id="KW-0064">Aspartyl protease</keyword>
<feature type="domain" description="Integrase catalytic" evidence="8">
    <location>
        <begin position="526"/>
        <end position="604"/>
    </location>
</feature>
<evidence type="ECO:0000256" key="5">
    <source>
        <dbReference type="PROSITE-ProRule" id="PRU00047"/>
    </source>
</evidence>
<organism evidence="9 10">
    <name type="scientific">Vitis vinifera</name>
    <name type="common">Grape</name>
    <dbReference type="NCBI Taxonomy" id="29760"/>
    <lineage>
        <taxon>Eukaryota</taxon>
        <taxon>Viridiplantae</taxon>
        <taxon>Streptophyta</taxon>
        <taxon>Embryophyta</taxon>
        <taxon>Tracheophyta</taxon>
        <taxon>Spermatophyta</taxon>
        <taxon>Magnoliopsida</taxon>
        <taxon>eudicotyledons</taxon>
        <taxon>Gunneridae</taxon>
        <taxon>Pentapetalae</taxon>
        <taxon>rosids</taxon>
        <taxon>Vitales</taxon>
        <taxon>Vitaceae</taxon>
        <taxon>Viteae</taxon>
        <taxon>Vitis</taxon>
    </lineage>
</organism>
<gene>
    <name evidence="9" type="primary">POLX_4110</name>
    <name evidence="9" type="ORF">CK203_011242</name>
</gene>